<evidence type="ECO:0000313" key="3">
    <source>
        <dbReference type="EMBL" id="WOH01267.1"/>
    </source>
</evidence>
<feature type="compositionally biased region" description="Basic residues" evidence="1">
    <location>
        <begin position="46"/>
        <end position="74"/>
    </location>
</feature>
<feature type="region of interest" description="Disordered" evidence="1">
    <location>
        <begin position="1"/>
        <end position="30"/>
    </location>
</feature>
<dbReference type="Gramene" id="KZM94794">
    <property type="protein sequence ID" value="KZM94794"/>
    <property type="gene ID" value="DCAR_018036"/>
</dbReference>
<proteinExistence type="predicted"/>
<accession>A0A164YP11</accession>
<evidence type="ECO:0000256" key="1">
    <source>
        <dbReference type="SAM" id="MobiDB-lite"/>
    </source>
</evidence>
<dbReference type="EMBL" id="LNRQ01000005">
    <property type="protein sequence ID" value="KZM94794.1"/>
    <property type="molecule type" value="Genomic_DNA"/>
</dbReference>
<feature type="compositionally biased region" description="Polar residues" evidence="1">
    <location>
        <begin position="14"/>
        <end position="30"/>
    </location>
</feature>
<feature type="region of interest" description="Disordered" evidence="1">
    <location>
        <begin position="46"/>
        <end position="90"/>
    </location>
</feature>
<reference evidence="2" key="1">
    <citation type="journal article" date="2016" name="Nat. Genet.">
        <title>A high-quality carrot genome assembly provides new insights into carotenoid accumulation and asterid genome evolution.</title>
        <authorList>
            <person name="Iorizzo M."/>
            <person name="Ellison S."/>
            <person name="Senalik D."/>
            <person name="Zeng P."/>
            <person name="Satapoomin P."/>
            <person name="Huang J."/>
            <person name="Bowman M."/>
            <person name="Iovene M."/>
            <person name="Sanseverino W."/>
            <person name="Cavagnaro P."/>
            <person name="Yildiz M."/>
            <person name="Macko-Podgorni A."/>
            <person name="Moranska E."/>
            <person name="Grzebelus E."/>
            <person name="Grzebelus D."/>
            <person name="Ashrafi H."/>
            <person name="Zheng Z."/>
            <person name="Cheng S."/>
            <person name="Spooner D."/>
            <person name="Van Deynze A."/>
            <person name="Simon P."/>
        </authorList>
    </citation>
    <scope>NUCLEOTIDE SEQUENCE [LARGE SCALE GENOMIC DNA]</scope>
    <source>
        <tissue evidence="2">Leaf</tissue>
    </source>
</reference>
<gene>
    <name evidence="2" type="ORF">DCAR_018036</name>
    <name evidence="3" type="ORF">DCAR_0520649</name>
</gene>
<keyword evidence="4" id="KW-1185">Reference proteome</keyword>
<dbReference type="AlphaFoldDB" id="A0A164YP11"/>
<organism evidence="2">
    <name type="scientific">Daucus carota subsp. sativus</name>
    <name type="common">Carrot</name>
    <dbReference type="NCBI Taxonomy" id="79200"/>
    <lineage>
        <taxon>Eukaryota</taxon>
        <taxon>Viridiplantae</taxon>
        <taxon>Streptophyta</taxon>
        <taxon>Embryophyta</taxon>
        <taxon>Tracheophyta</taxon>
        <taxon>Spermatophyta</taxon>
        <taxon>Magnoliopsida</taxon>
        <taxon>eudicotyledons</taxon>
        <taxon>Gunneridae</taxon>
        <taxon>Pentapetalae</taxon>
        <taxon>asterids</taxon>
        <taxon>campanulids</taxon>
        <taxon>Apiales</taxon>
        <taxon>Apiaceae</taxon>
        <taxon>Apioideae</taxon>
        <taxon>Scandiceae</taxon>
        <taxon>Daucinae</taxon>
        <taxon>Daucus</taxon>
        <taxon>Daucus sect. Daucus</taxon>
    </lineage>
</organism>
<evidence type="ECO:0000313" key="4">
    <source>
        <dbReference type="Proteomes" id="UP000077755"/>
    </source>
</evidence>
<sequence>MDQDSPESEDKQSPKISNMGSTVEDNSFVQDTVTSSIMNALLKMKIKPKRGRPRSSKKVRQNKYLKVPKRRRSLKGPGLPKINAGKGADGRDEAQAIFETGVLMGLIPVNGMEESPALIRANLHD</sequence>
<reference evidence="3" key="2">
    <citation type="submission" date="2022-03" db="EMBL/GenBank/DDBJ databases">
        <title>Draft title - Genomic analysis of global carrot germplasm unveils the trajectory of domestication and the origin of high carotenoid orange carrot.</title>
        <authorList>
            <person name="Iorizzo M."/>
            <person name="Ellison S."/>
            <person name="Senalik D."/>
            <person name="Macko-Podgorni A."/>
            <person name="Grzebelus D."/>
            <person name="Bostan H."/>
            <person name="Rolling W."/>
            <person name="Curaba J."/>
            <person name="Simon P."/>
        </authorList>
    </citation>
    <scope>NUCLEOTIDE SEQUENCE</scope>
    <source>
        <tissue evidence="3">Leaf</tissue>
    </source>
</reference>
<evidence type="ECO:0000313" key="2">
    <source>
        <dbReference type="EMBL" id="KZM94794.1"/>
    </source>
</evidence>
<dbReference type="Proteomes" id="UP000077755">
    <property type="component" value="Chromosome 5"/>
</dbReference>
<dbReference type="EMBL" id="CP093347">
    <property type="protein sequence ID" value="WOH01267.1"/>
    <property type="molecule type" value="Genomic_DNA"/>
</dbReference>
<name>A0A164YP11_DAUCS</name>
<protein>
    <submittedName>
        <fullName evidence="2">Uncharacterized protein</fullName>
    </submittedName>
</protein>